<proteinExistence type="predicted"/>
<dbReference type="Proteomes" id="UP001500635">
    <property type="component" value="Unassembled WGS sequence"/>
</dbReference>
<dbReference type="InterPro" id="IPR009781">
    <property type="entry name" value="DUF1345"/>
</dbReference>
<evidence type="ECO:0000313" key="3">
    <source>
        <dbReference type="Proteomes" id="UP001500635"/>
    </source>
</evidence>
<keyword evidence="1" id="KW-1133">Transmembrane helix</keyword>
<evidence type="ECO:0000256" key="1">
    <source>
        <dbReference type="SAM" id="Phobius"/>
    </source>
</evidence>
<gene>
    <name evidence="2" type="ORF">GCM10023147_19300</name>
</gene>
<keyword evidence="1" id="KW-0472">Membrane</keyword>
<keyword evidence="1" id="KW-0812">Transmembrane</keyword>
<feature type="transmembrane region" description="Helical" evidence="1">
    <location>
        <begin position="7"/>
        <end position="35"/>
    </location>
</feature>
<name>A0ABP8JHC8_9ACTN</name>
<feature type="transmembrane region" description="Helical" evidence="1">
    <location>
        <begin position="84"/>
        <end position="105"/>
    </location>
</feature>
<keyword evidence="3" id="KW-1185">Reference proteome</keyword>
<organism evidence="2 3">
    <name type="scientific">Tsukamurella soli</name>
    <dbReference type="NCBI Taxonomy" id="644556"/>
    <lineage>
        <taxon>Bacteria</taxon>
        <taxon>Bacillati</taxon>
        <taxon>Actinomycetota</taxon>
        <taxon>Actinomycetes</taxon>
        <taxon>Mycobacteriales</taxon>
        <taxon>Tsukamurellaceae</taxon>
        <taxon>Tsukamurella</taxon>
    </lineage>
</organism>
<dbReference type="Pfam" id="PF07077">
    <property type="entry name" value="DUF1345"/>
    <property type="match status" value="1"/>
</dbReference>
<accession>A0ABP8JHC8</accession>
<feature type="transmembrane region" description="Helical" evidence="1">
    <location>
        <begin position="193"/>
        <end position="214"/>
    </location>
</feature>
<dbReference type="RefSeq" id="WP_344994378.1">
    <property type="nucleotide sequence ID" value="NZ_BAABFR010000024.1"/>
</dbReference>
<evidence type="ECO:0000313" key="2">
    <source>
        <dbReference type="EMBL" id="GAA4390915.1"/>
    </source>
</evidence>
<feature type="transmembrane region" description="Helical" evidence="1">
    <location>
        <begin position="41"/>
        <end position="63"/>
    </location>
</feature>
<reference evidence="3" key="1">
    <citation type="journal article" date="2019" name="Int. J. Syst. Evol. Microbiol.">
        <title>The Global Catalogue of Microorganisms (GCM) 10K type strain sequencing project: providing services to taxonomists for standard genome sequencing and annotation.</title>
        <authorList>
            <consortium name="The Broad Institute Genomics Platform"/>
            <consortium name="The Broad Institute Genome Sequencing Center for Infectious Disease"/>
            <person name="Wu L."/>
            <person name="Ma J."/>
        </authorList>
    </citation>
    <scope>NUCLEOTIDE SEQUENCE [LARGE SCALE GENOMIC DNA]</scope>
    <source>
        <strain evidence="3">JCM 17688</strain>
    </source>
</reference>
<sequence length="216" mass="22723">MDRTRRPLILIAAVPRLLISVIVGVAVGFGVGLAARPSLGPLVGVAVTAGLFVALGWATLWSFDADQTRRNVHREDFRPLVDETVVVVAALGGVATLGALLALGGSKAGTVDAAITLVGVFLSWAAVHLMYATRYASEYYATDGGSGIDFNSDVPPSYRDFFYFSYNLGMTYQVSDTSVGSTAIRSVVLRHCLISYMFGAVILASTVNLVAGIISG</sequence>
<feature type="transmembrane region" description="Helical" evidence="1">
    <location>
        <begin position="111"/>
        <end position="131"/>
    </location>
</feature>
<protein>
    <submittedName>
        <fullName evidence="2">DUF1345 domain-containing protein</fullName>
    </submittedName>
</protein>
<dbReference type="EMBL" id="BAABFR010000024">
    <property type="protein sequence ID" value="GAA4390915.1"/>
    <property type="molecule type" value="Genomic_DNA"/>
</dbReference>
<comment type="caution">
    <text evidence="2">The sequence shown here is derived from an EMBL/GenBank/DDBJ whole genome shotgun (WGS) entry which is preliminary data.</text>
</comment>